<accession>A0A4Q7PFN3</accession>
<dbReference type="EMBL" id="SGXG01000001">
    <property type="protein sequence ID" value="RZS98490.1"/>
    <property type="molecule type" value="Genomic_DNA"/>
</dbReference>
<organism evidence="1 2">
    <name type="scientific">Cecembia calidifontis</name>
    <dbReference type="NCBI Taxonomy" id="1187080"/>
    <lineage>
        <taxon>Bacteria</taxon>
        <taxon>Pseudomonadati</taxon>
        <taxon>Bacteroidota</taxon>
        <taxon>Cytophagia</taxon>
        <taxon>Cytophagales</taxon>
        <taxon>Cyclobacteriaceae</taxon>
        <taxon>Cecembia</taxon>
    </lineage>
</organism>
<evidence type="ECO:0000313" key="1">
    <source>
        <dbReference type="EMBL" id="RZS98490.1"/>
    </source>
</evidence>
<evidence type="ECO:0008006" key="3">
    <source>
        <dbReference type="Google" id="ProtNLM"/>
    </source>
</evidence>
<sequence length="192" mass="21899">MIGIGPSAFYGDNGGEYSFMKFPVRPNISVGYTKNLINFLQLRLTSGYQRLVSWDGFNQGLIENWANRGKPYAFQGGALYFDIMPQFLLFPQDHVSNRPRFNAYGGVGLGAIFVNREQRVYHESGDKISRVNTLTSYIPLRAGISYRVGYLYNIGMEGTFMHTFSDDLDGHLGHNFRNDHLGQLNLILMRYF</sequence>
<dbReference type="AlphaFoldDB" id="A0A4Q7PFN3"/>
<dbReference type="Proteomes" id="UP000292209">
    <property type="component" value="Unassembled WGS sequence"/>
</dbReference>
<reference evidence="1 2" key="1">
    <citation type="submission" date="2019-02" db="EMBL/GenBank/DDBJ databases">
        <title>Genomic Encyclopedia of Archaeal and Bacterial Type Strains, Phase II (KMG-II): from individual species to whole genera.</title>
        <authorList>
            <person name="Goeker M."/>
        </authorList>
    </citation>
    <scope>NUCLEOTIDE SEQUENCE [LARGE SCALE GENOMIC DNA]</scope>
    <source>
        <strain evidence="1 2">DSM 21411</strain>
    </source>
</reference>
<proteinExistence type="predicted"/>
<name>A0A4Q7PFN3_9BACT</name>
<protein>
    <recommendedName>
        <fullName evidence="3">Outer membrane protein with beta-barrel domain</fullName>
    </recommendedName>
</protein>
<gene>
    <name evidence="1" type="ORF">BC751_4147</name>
</gene>
<evidence type="ECO:0000313" key="2">
    <source>
        <dbReference type="Proteomes" id="UP000292209"/>
    </source>
</evidence>
<comment type="caution">
    <text evidence="1">The sequence shown here is derived from an EMBL/GenBank/DDBJ whole genome shotgun (WGS) entry which is preliminary data.</text>
</comment>
<keyword evidence="2" id="KW-1185">Reference proteome</keyword>